<dbReference type="PANTHER" id="PTHR35737">
    <property type="entry name" value="CRYPTIC LOCI REGULATOR"/>
    <property type="match status" value="1"/>
</dbReference>
<dbReference type="EMBL" id="JBEAFC010000006">
    <property type="protein sequence ID" value="KAL1553352.1"/>
    <property type="molecule type" value="Genomic_DNA"/>
</dbReference>
<feature type="compositionally biased region" description="Low complexity" evidence="1">
    <location>
        <begin position="94"/>
        <end position="109"/>
    </location>
</feature>
<keyword evidence="2" id="KW-1133">Transmembrane helix</keyword>
<protein>
    <submittedName>
        <fullName evidence="3">Uncharacterized protein</fullName>
    </submittedName>
</protein>
<feature type="transmembrane region" description="Helical" evidence="2">
    <location>
        <begin position="202"/>
        <end position="221"/>
    </location>
</feature>
<gene>
    <name evidence="3" type="ORF">AAHA92_14041</name>
</gene>
<organism evidence="3 4">
    <name type="scientific">Salvia divinorum</name>
    <name type="common">Maria pastora</name>
    <name type="synonym">Diviner's sage</name>
    <dbReference type="NCBI Taxonomy" id="28513"/>
    <lineage>
        <taxon>Eukaryota</taxon>
        <taxon>Viridiplantae</taxon>
        <taxon>Streptophyta</taxon>
        <taxon>Embryophyta</taxon>
        <taxon>Tracheophyta</taxon>
        <taxon>Spermatophyta</taxon>
        <taxon>Magnoliopsida</taxon>
        <taxon>eudicotyledons</taxon>
        <taxon>Gunneridae</taxon>
        <taxon>Pentapetalae</taxon>
        <taxon>asterids</taxon>
        <taxon>lamiids</taxon>
        <taxon>Lamiales</taxon>
        <taxon>Lamiaceae</taxon>
        <taxon>Nepetoideae</taxon>
        <taxon>Mentheae</taxon>
        <taxon>Salviinae</taxon>
        <taxon>Salvia</taxon>
        <taxon>Salvia subgen. Calosphace</taxon>
    </lineage>
</organism>
<feature type="region of interest" description="Disordered" evidence="1">
    <location>
        <begin position="80"/>
        <end position="109"/>
    </location>
</feature>
<accession>A0ABD1HAU4</accession>
<evidence type="ECO:0000256" key="2">
    <source>
        <dbReference type="SAM" id="Phobius"/>
    </source>
</evidence>
<name>A0ABD1HAU4_SALDI</name>
<proteinExistence type="predicted"/>
<dbReference type="AlphaFoldDB" id="A0ABD1HAU4"/>
<keyword evidence="4" id="KW-1185">Reference proteome</keyword>
<dbReference type="Proteomes" id="UP001567538">
    <property type="component" value="Unassembled WGS sequence"/>
</dbReference>
<evidence type="ECO:0000256" key="1">
    <source>
        <dbReference type="SAM" id="MobiDB-lite"/>
    </source>
</evidence>
<keyword evidence="2" id="KW-0472">Membrane</keyword>
<evidence type="ECO:0000313" key="4">
    <source>
        <dbReference type="Proteomes" id="UP001567538"/>
    </source>
</evidence>
<keyword evidence="2" id="KW-0812">Transmembrane</keyword>
<evidence type="ECO:0000313" key="3">
    <source>
        <dbReference type="EMBL" id="KAL1553352.1"/>
    </source>
</evidence>
<comment type="caution">
    <text evidence="3">The sequence shown here is derived from an EMBL/GenBank/DDBJ whole genome shotgun (WGS) entry which is preliminary data.</text>
</comment>
<dbReference type="PANTHER" id="PTHR35737:SF1">
    <property type="entry name" value="CRYPTIC LOCI REGULATOR"/>
    <property type="match status" value="1"/>
</dbReference>
<sequence length="233" mass="26647">MASEASYDNPDDWELINDDGFVYKRKKRPRLEPTVAAPPASERDHRLLRRKRTLLKLRDRYLEEICRWELLSNTLTAMEQNATSQSMERHELHPSTSSDGTSSSSEPSAADSYRRRLVDDLLSQVEAQEAIIVDVSKMCDVAEALCSAKEGIVRQQLINLPIWDPSPHELMAALGDDQRFKVSGSLIFEQQECEIIDDISGVWLYLVVVVAVILWRIMMFIPVEDYDVHTKLV</sequence>
<reference evidence="3 4" key="1">
    <citation type="submission" date="2024-06" db="EMBL/GenBank/DDBJ databases">
        <title>A chromosome level genome sequence of Diviner's sage (Salvia divinorum).</title>
        <authorList>
            <person name="Ford S.A."/>
            <person name="Ro D.-K."/>
            <person name="Ness R.W."/>
            <person name="Phillips M.A."/>
        </authorList>
    </citation>
    <scope>NUCLEOTIDE SEQUENCE [LARGE SCALE GENOMIC DNA]</scope>
    <source>
        <strain evidence="3">SAF-2024a</strain>
        <tissue evidence="3">Leaf</tissue>
    </source>
</reference>